<feature type="transmembrane region" description="Helical" evidence="8">
    <location>
        <begin position="154"/>
        <end position="179"/>
    </location>
</feature>
<gene>
    <name evidence="9" type="ORF">BDFB_008966</name>
</gene>
<accession>A0A482W655</accession>
<dbReference type="GO" id="GO:0008049">
    <property type="term" value="P:male courtship behavior"/>
    <property type="evidence" value="ECO:0007669"/>
    <property type="project" value="TreeGrafter"/>
</dbReference>
<comment type="caution">
    <text evidence="9">The sequence shown here is derived from an EMBL/GenBank/DDBJ whole genome shotgun (WGS) entry which is preliminary data.</text>
</comment>
<dbReference type="GO" id="GO:0007165">
    <property type="term" value="P:signal transduction"/>
    <property type="evidence" value="ECO:0007669"/>
    <property type="project" value="UniProtKB-KW"/>
</dbReference>
<dbReference type="GO" id="GO:0030425">
    <property type="term" value="C:dendrite"/>
    <property type="evidence" value="ECO:0007669"/>
    <property type="project" value="TreeGrafter"/>
</dbReference>
<keyword evidence="5 8" id="KW-0472">Membrane</keyword>
<sequence length="289" mass="33770">MACFNISYKDEHYVKNTIFYASELILDAFNIYTMIVLNFWKKRQWYQFLNNLKIVEKKAVVKTHTNRIGYASFFMIHLIYIVIDYIYKNFVRMELHYFVVIVAEYGQQLAYLLTDYQKNKSLFETSKIISLMSTKQIGQNICLLRETIDIFNDMFGWTIAFVISFTVFGILDDILHVLFDLGENIGEYVISSILLQLPIIIWTVALIFLYSSVIEEAEKIWDHILMLQLNCSYTVEDDQKKLYDLTIHIGSNIPEFTADGFFHISKSTALSILATVINFLIVAIQLIDN</sequence>
<dbReference type="GO" id="GO:0043025">
    <property type="term" value="C:neuronal cell body"/>
    <property type="evidence" value="ECO:0007669"/>
    <property type="project" value="TreeGrafter"/>
</dbReference>
<dbReference type="GO" id="GO:0030424">
    <property type="term" value="C:axon"/>
    <property type="evidence" value="ECO:0007669"/>
    <property type="project" value="TreeGrafter"/>
</dbReference>
<evidence type="ECO:0000256" key="3">
    <source>
        <dbReference type="ARBA" id="ARBA00022692"/>
    </source>
</evidence>
<dbReference type="PANTHER" id="PTHR21143">
    <property type="entry name" value="INVERTEBRATE GUSTATORY RECEPTOR"/>
    <property type="match status" value="1"/>
</dbReference>
<evidence type="ECO:0000256" key="8">
    <source>
        <dbReference type="SAM" id="Phobius"/>
    </source>
</evidence>
<evidence type="ECO:0000313" key="10">
    <source>
        <dbReference type="Proteomes" id="UP000292052"/>
    </source>
</evidence>
<dbReference type="Proteomes" id="UP000292052">
    <property type="component" value="Unassembled WGS sequence"/>
</dbReference>
<evidence type="ECO:0000256" key="7">
    <source>
        <dbReference type="ARBA" id="ARBA00023224"/>
    </source>
</evidence>
<keyword evidence="7" id="KW-0807">Transducer</keyword>
<evidence type="ECO:0000313" key="9">
    <source>
        <dbReference type="EMBL" id="RZC40611.1"/>
    </source>
</evidence>
<dbReference type="GO" id="GO:0005886">
    <property type="term" value="C:plasma membrane"/>
    <property type="evidence" value="ECO:0007669"/>
    <property type="project" value="UniProtKB-SubCell"/>
</dbReference>
<keyword evidence="10" id="KW-1185">Reference proteome</keyword>
<feature type="transmembrane region" description="Helical" evidence="8">
    <location>
        <begin position="185"/>
        <end position="210"/>
    </location>
</feature>
<comment type="subcellular location">
    <subcellularLocation>
        <location evidence="1">Cell membrane</location>
        <topology evidence="1">Multi-pass membrane protein</topology>
    </subcellularLocation>
</comment>
<keyword evidence="4 8" id="KW-1133">Transmembrane helix</keyword>
<dbReference type="InterPro" id="IPR013604">
    <property type="entry name" value="7TM_chemorcpt"/>
</dbReference>
<dbReference type="GO" id="GO:0007635">
    <property type="term" value="P:chemosensory behavior"/>
    <property type="evidence" value="ECO:0007669"/>
    <property type="project" value="TreeGrafter"/>
</dbReference>
<evidence type="ECO:0000256" key="1">
    <source>
        <dbReference type="ARBA" id="ARBA00004651"/>
    </source>
</evidence>
<feature type="transmembrane region" description="Helical" evidence="8">
    <location>
        <begin position="67"/>
        <end position="83"/>
    </location>
</feature>
<evidence type="ECO:0000256" key="4">
    <source>
        <dbReference type="ARBA" id="ARBA00022989"/>
    </source>
</evidence>
<keyword evidence="6" id="KW-0675">Receptor</keyword>
<feature type="transmembrane region" description="Helical" evidence="8">
    <location>
        <begin position="18"/>
        <end position="40"/>
    </location>
</feature>
<name>A0A482W655_ASBVE</name>
<dbReference type="PANTHER" id="PTHR21143:SF104">
    <property type="entry name" value="GUSTATORY RECEPTOR 8A-RELATED"/>
    <property type="match status" value="1"/>
</dbReference>
<proteinExistence type="predicted"/>
<dbReference type="OrthoDB" id="6774919at2759"/>
<protein>
    <submittedName>
        <fullName evidence="9">7tm 7 domain containing protein</fullName>
    </submittedName>
</protein>
<dbReference type="EMBL" id="QDEB01024623">
    <property type="protein sequence ID" value="RZC40611.1"/>
    <property type="molecule type" value="Genomic_DNA"/>
</dbReference>
<evidence type="ECO:0000256" key="5">
    <source>
        <dbReference type="ARBA" id="ARBA00023136"/>
    </source>
</evidence>
<dbReference type="Pfam" id="PF08395">
    <property type="entry name" value="7tm_7"/>
    <property type="match status" value="1"/>
</dbReference>
<keyword evidence="3 8" id="KW-0812">Transmembrane</keyword>
<dbReference type="AlphaFoldDB" id="A0A482W655"/>
<keyword evidence="2" id="KW-1003">Cell membrane</keyword>
<dbReference type="GO" id="GO:0050909">
    <property type="term" value="P:sensory perception of taste"/>
    <property type="evidence" value="ECO:0007669"/>
    <property type="project" value="InterPro"/>
</dbReference>
<evidence type="ECO:0000256" key="6">
    <source>
        <dbReference type="ARBA" id="ARBA00023170"/>
    </source>
</evidence>
<organism evidence="9 10">
    <name type="scientific">Asbolus verrucosus</name>
    <name type="common">Desert ironclad beetle</name>
    <dbReference type="NCBI Taxonomy" id="1661398"/>
    <lineage>
        <taxon>Eukaryota</taxon>
        <taxon>Metazoa</taxon>
        <taxon>Ecdysozoa</taxon>
        <taxon>Arthropoda</taxon>
        <taxon>Hexapoda</taxon>
        <taxon>Insecta</taxon>
        <taxon>Pterygota</taxon>
        <taxon>Neoptera</taxon>
        <taxon>Endopterygota</taxon>
        <taxon>Coleoptera</taxon>
        <taxon>Polyphaga</taxon>
        <taxon>Cucujiformia</taxon>
        <taxon>Tenebrionidae</taxon>
        <taxon>Pimeliinae</taxon>
        <taxon>Asbolus</taxon>
    </lineage>
</organism>
<feature type="transmembrane region" description="Helical" evidence="8">
    <location>
        <begin position="269"/>
        <end position="287"/>
    </location>
</feature>
<reference evidence="9 10" key="1">
    <citation type="submission" date="2017-03" db="EMBL/GenBank/DDBJ databases">
        <title>Genome of the blue death feigning beetle - Asbolus verrucosus.</title>
        <authorList>
            <person name="Rider S.D."/>
        </authorList>
    </citation>
    <scope>NUCLEOTIDE SEQUENCE [LARGE SCALE GENOMIC DNA]</scope>
    <source>
        <strain evidence="9">Butters</strain>
        <tissue evidence="9">Head and leg muscle</tissue>
    </source>
</reference>
<evidence type="ECO:0000256" key="2">
    <source>
        <dbReference type="ARBA" id="ARBA00022475"/>
    </source>
</evidence>